<reference evidence="1 2" key="1">
    <citation type="submission" date="2019-08" db="EMBL/GenBank/DDBJ databases">
        <title>Paraburkholderia sp. DCY113.</title>
        <authorList>
            <person name="Kang J."/>
        </authorList>
    </citation>
    <scope>NUCLEOTIDE SEQUENCE [LARGE SCALE GENOMIC DNA]</scope>
    <source>
        <strain evidence="1 2">DCY113</strain>
    </source>
</reference>
<accession>A0A5B0HIC4</accession>
<comment type="caution">
    <text evidence="1">The sequence shown here is derived from an EMBL/GenBank/DDBJ whole genome shotgun (WGS) entry which is preliminary data.</text>
</comment>
<gene>
    <name evidence="1" type="ORF">FVF58_02700</name>
</gene>
<proteinExistence type="predicted"/>
<keyword evidence="2" id="KW-1185">Reference proteome</keyword>
<organism evidence="1 2">
    <name type="scientific">Paraburkholderia panacisoli</name>
    <dbReference type="NCBI Taxonomy" id="2603818"/>
    <lineage>
        <taxon>Bacteria</taxon>
        <taxon>Pseudomonadati</taxon>
        <taxon>Pseudomonadota</taxon>
        <taxon>Betaproteobacteria</taxon>
        <taxon>Burkholderiales</taxon>
        <taxon>Burkholderiaceae</taxon>
        <taxon>Paraburkholderia</taxon>
    </lineage>
</organism>
<protein>
    <submittedName>
        <fullName evidence="1">Uncharacterized protein</fullName>
    </submittedName>
</protein>
<evidence type="ECO:0000313" key="2">
    <source>
        <dbReference type="Proteomes" id="UP000325273"/>
    </source>
</evidence>
<name>A0A5B0HIC4_9BURK</name>
<dbReference type="EMBL" id="VTUZ01000002">
    <property type="protein sequence ID" value="KAA1014858.1"/>
    <property type="molecule type" value="Genomic_DNA"/>
</dbReference>
<dbReference type="AlphaFoldDB" id="A0A5B0HIC4"/>
<sequence length="180" mass="19819">MTSRTGLPNEYTKLVFADGSNRDAALVRRSGKMVSEGMLRAATMQEWGFHEVKLGPETNGRGTGYLVISGGPGDILYLKTQLRQITLPGKRGEPRSAFNGLWEVSGATGKFNGLQGAGTLRINRLSESERQWVLEGKLSEPQLELPIESMRARPISWSTGKQENSIAIFHVWYMGIGPPK</sequence>
<evidence type="ECO:0000313" key="1">
    <source>
        <dbReference type="EMBL" id="KAA1014858.1"/>
    </source>
</evidence>
<dbReference type="RefSeq" id="WP_149668393.1">
    <property type="nucleotide sequence ID" value="NZ_VTUZ01000002.1"/>
</dbReference>
<dbReference type="Proteomes" id="UP000325273">
    <property type="component" value="Unassembled WGS sequence"/>
</dbReference>